<keyword evidence="1" id="KW-1133">Transmembrane helix</keyword>
<dbReference type="RefSeq" id="WP_290247586.1">
    <property type="nucleotide sequence ID" value="NZ_JAUFQT010000001.1"/>
</dbReference>
<feature type="transmembrane region" description="Helical" evidence="1">
    <location>
        <begin position="28"/>
        <end position="47"/>
    </location>
</feature>
<evidence type="ECO:0000256" key="1">
    <source>
        <dbReference type="SAM" id="Phobius"/>
    </source>
</evidence>
<accession>A0ABV5J2B1</accession>
<keyword evidence="1" id="KW-0812">Transmembrane</keyword>
<keyword evidence="1" id="KW-0472">Membrane</keyword>
<proteinExistence type="predicted"/>
<dbReference type="Proteomes" id="UP001589654">
    <property type="component" value="Unassembled WGS sequence"/>
</dbReference>
<dbReference type="EMBL" id="JBHMEW010000025">
    <property type="protein sequence ID" value="MFB9210931.1"/>
    <property type="molecule type" value="Genomic_DNA"/>
</dbReference>
<organism evidence="2 3">
    <name type="scientific">Echinicola jeungdonensis</name>
    <dbReference type="NCBI Taxonomy" id="709343"/>
    <lineage>
        <taxon>Bacteria</taxon>
        <taxon>Pseudomonadati</taxon>
        <taxon>Bacteroidota</taxon>
        <taxon>Cytophagia</taxon>
        <taxon>Cytophagales</taxon>
        <taxon>Cyclobacteriaceae</taxon>
        <taxon>Echinicola</taxon>
    </lineage>
</organism>
<reference evidence="2 3" key="1">
    <citation type="submission" date="2024-09" db="EMBL/GenBank/DDBJ databases">
        <authorList>
            <person name="Sun Q."/>
            <person name="Mori K."/>
        </authorList>
    </citation>
    <scope>NUCLEOTIDE SEQUENCE [LARGE SCALE GENOMIC DNA]</scope>
    <source>
        <strain evidence="2 3">CECT 7682</strain>
    </source>
</reference>
<sequence length="211" mass="24010">MLNRQESALKTSTTHIRAVKTHPMKKKLLLSAISILLLFLFSPFGFYQTKFKQETIVTLPLTQLVMEGTIEELDSVDAKLLFESMGDYVTLESLDEIPIVTNFSKQDTLNKNVIPILTEETNKSSKIWAFMYQKSKVSNQYEIDLPLTHILYKGKLILFKGSGNISINGDFEVLGLCSLGTYNQLLENSLEKAFRKALQQELKRKILTVLN</sequence>
<keyword evidence="3" id="KW-1185">Reference proteome</keyword>
<evidence type="ECO:0000313" key="2">
    <source>
        <dbReference type="EMBL" id="MFB9210931.1"/>
    </source>
</evidence>
<evidence type="ECO:0000313" key="3">
    <source>
        <dbReference type="Proteomes" id="UP001589654"/>
    </source>
</evidence>
<gene>
    <name evidence="2" type="ORF">ACFFUR_03870</name>
</gene>
<comment type="caution">
    <text evidence="2">The sequence shown here is derived from an EMBL/GenBank/DDBJ whole genome shotgun (WGS) entry which is preliminary data.</text>
</comment>
<protein>
    <submittedName>
        <fullName evidence="2">Uncharacterized protein</fullName>
    </submittedName>
</protein>
<name>A0ABV5J2B1_9BACT</name>